<feature type="transmembrane region" description="Helical" evidence="1">
    <location>
        <begin position="303"/>
        <end position="325"/>
    </location>
</feature>
<keyword evidence="1" id="KW-0472">Membrane</keyword>
<dbReference type="RefSeq" id="XP_050558167.1">
    <property type="nucleotide sequence ID" value="XM_050702210.1"/>
</dbReference>
<protein>
    <submittedName>
        <fullName evidence="4">Uncharacterized protein LOC118280255 isoform X1</fullName>
    </submittedName>
</protein>
<evidence type="ECO:0000313" key="4">
    <source>
        <dbReference type="RefSeq" id="XP_050558167.1"/>
    </source>
</evidence>
<evidence type="ECO:0000256" key="1">
    <source>
        <dbReference type="SAM" id="Phobius"/>
    </source>
</evidence>
<dbReference type="AlphaFoldDB" id="A0A9R0F2H0"/>
<keyword evidence="3" id="KW-1185">Reference proteome</keyword>
<organism evidence="3 4">
    <name type="scientific">Spodoptera frugiperda</name>
    <name type="common">Fall armyworm</name>
    <dbReference type="NCBI Taxonomy" id="7108"/>
    <lineage>
        <taxon>Eukaryota</taxon>
        <taxon>Metazoa</taxon>
        <taxon>Ecdysozoa</taxon>
        <taxon>Arthropoda</taxon>
        <taxon>Hexapoda</taxon>
        <taxon>Insecta</taxon>
        <taxon>Pterygota</taxon>
        <taxon>Neoptera</taxon>
        <taxon>Endopterygota</taxon>
        <taxon>Lepidoptera</taxon>
        <taxon>Glossata</taxon>
        <taxon>Ditrysia</taxon>
        <taxon>Noctuoidea</taxon>
        <taxon>Noctuidae</taxon>
        <taxon>Amphipyrinae</taxon>
        <taxon>Spodoptera</taxon>
    </lineage>
</organism>
<gene>
    <name evidence="4" type="primary">LOC118280255</name>
</gene>
<dbReference type="OrthoDB" id="7219379at2759"/>
<keyword evidence="1" id="KW-1133">Transmembrane helix</keyword>
<proteinExistence type="predicted"/>
<dbReference type="Proteomes" id="UP000829999">
    <property type="component" value="Chromosome 21"/>
</dbReference>
<dbReference type="GeneID" id="118280255"/>
<accession>A0A9R0F2H0</accession>
<evidence type="ECO:0000313" key="3">
    <source>
        <dbReference type="Proteomes" id="UP000829999"/>
    </source>
</evidence>
<reference evidence="4" key="1">
    <citation type="submission" date="2025-08" db="UniProtKB">
        <authorList>
            <consortium name="RefSeq"/>
        </authorList>
    </citation>
    <scope>IDENTIFICATION</scope>
    <source>
        <tissue evidence="4">Whole larval tissue</tissue>
    </source>
</reference>
<evidence type="ECO:0000256" key="2">
    <source>
        <dbReference type="SAM" id="SignalP"/>
    </source>
</evidence>
<sequence>MLIGLIYILILIIQTYAGIVKGPDSTLIISRVLSLSTKVDTIGPHQWHHNYDIGNVTDLMPVVNGTKSTYKFDIEKFDNGSNLYCKHVDGGFTVNIRNDLFSNCGVQPMKLLLVDDGYYEDRVDKIYEYHENEQIVFDCVQHPLAPSASISDVFIGWIYPESGKISLHGKNRGAMKGIVTLNKEYNSSVICCVYYITTESSSHTQILRYVTNKTRLIWKDNSESQVETISTSTAVNTEIEVGSTERDQIFKENVTKYSPDTPERNKLLRGKSTLNGNKNNVFLKQNISDTPNDTHETKVNNSLIIGVGSAVFVLTIIVLAVLVMVKKHSSTYASGSPRLDQKNVS</sequence>
<feature type="signal peptide" evidence="2">
    <location>
        <begin position="1"/>
        <end position="17"/>
    </location>
</feature>
<keyword evidence="1" id="KW-0812">Transmembrane</keyword>
<feature type="chain" id="PRO_5040429860" evidence="2">
    <location>
        <begin position="18"/>
        <end position="345"/>
    </location>
</feature>
<name>A0A9R0F2H0_SPOFR</name>
<keyword evidence="2" id="KW-0732">Signal</keyword>